<accession>A0A6I4I5I8</accession>
<evidence type="ECO:0000313" key="2">
    <source>
        <dbReference type="EMBL" id="MVN90322.1"/>
    </source>
</evidence>
<dbReference type="Proteomes" id="UP000434850">
    <property type="component" value="Unassembled WGS sequence"/>
</dbReference>
<gene>
    <name evidence="2" type="ORF">GO816_04210</name>
</gene>
<name>A0A6I4I5I8_9SPHI</name>
<proteinExistence type="predicted"/>
<feature type="signal peptide" evidence="1">
    <location>
        <begin position="1"/>
        <end position="18"/>
    </location>
</feature>
<dbReference type="Gene3D" id="1.25.40.10">
    <property type="entry name" value="Tetratricopeptide repeat domain"/>
    <property type="match status" value="1"/>
</dbReference>
<keyword evidence="1" id="KW-0732">Signal</keyword>
<reference evidence="2 3" key="1">
    <citation type="submission" date="2019-12" db="EMBL/GenBank/DDBJ databases">
        <title>Mucilaginibacter sp. HME9299 genome sequencing and assembly.</title>
        <authorList>
            <person name="Kang H."/>
            <person name="Kim H."/>
            <person name="Joh K."/>
        </authorList>
    </citation>
    <scope>NUCLEOTIDE SEQUENCE [LARGE SCALE GENOMIC DNA]</scope>
    <source>
        <strain evidence="2 3">HME9299</strain>
    </source>
</reference>
<dbReference type="InterPro" id="IPR011990">
    <property type="entry name" value="TPR-like_helical_dom_sf"/>
</dbReference>
<dbReference type="AlphaFoldDB" id="A0A6I4I5I8"/>
<dbReference type="SUPFAM" id="SSF48452">
    <property type="entry name" value="TPR-like"/>
    <property type="match status" value="1"/>
</dbReference>
<feature type="chain" id="PRO_5026281255" evidence="1">
    <location>
        <begin position="19"/>
        <end position="283"/>
    </location>
</feature>
<dbReference type="EMBL" id="WQLA01000001">
    <property type="protein sequence ID" value="MVN90322.1"/>
    <property type="molecule type" value="Genomic_DNA"/>
</dbReference>
<dbReference type="OrthoDB" id="672063at2"/>
<evidence type="ECO:0000313" key="3">
    <source>
        <dbReference type="Proteomes" id="UP000434850"/>
    </source>
</evidence>
<organism evidence="2 3">
    <name type="scientific">Mucilaginibacter aquatilis</name>
    <dbReference type="NCBI Taxonomy" id="1517760"/>
    <lineage>
        <taxon>Bacteria</taxon>
        <taxon>Pseudomonadati</taxon>
        <taxon>Bacteroidota</taxon>
        <taxon>Sphingobacteriia</taxon>
        <taxon>Sphingobacteriales</taxon>
        <taxon>Sphingobacteriaceae</taxon>
        <taxon>Mucilaginibacter</taxon>
    </lineage>
</organism>
<dbReference type="RefSeq" id="WP_157540083.1">
    <property type="nucleotide sequence ID" value="NZ_WQLA01000001.1"/>
</dbReference>
<comment type="caution">
    <text evidence="2">The sequence shown here is derived from an EMBL/GenBank/DDBJ whole genome shotgun (WGS) entry which is preliminary data.</text>
</comment>
<sequence>MKPIILLLLTTLTSGVFGQSNRVDTLQFDKRYTRCEKQWIAFKSKKDKEYSYGYIYIDTQAGFTYDAKGTFTVGADGKYIADTTISKNSSIKYRIAPNWGNVALIPTSRYKELNLPAEPSWLKFYYNYTDTVAHNVRWGWTYNAVNDCEVALLYLHKAYAVKPHAEGLEFEMAYAYNALGQLNNAISILNAGLTYNPKDIMLIRELGYSYLQKADYPNCIRIYKQGIEQCTDKQMDTKSEMALNLSAAYKRSGDEGQYKTWLDNARNWAPAGSPVAEIVKRQQ</sequence>
<evidence type="ECO:0000256" key="1">
    <source>
        <dbReference type="SAM" id="SignalP"/>
    </source>
</evidence>
<protein>
    <submittedName>
        <fullName evidence="2">Uncharacterized protein</fullName>
    </submittedName>
</protein>
<keyword evidence="3" id="KW-1185">Reference proteome</keyword>